<feature type="compositionally biased region" description="Polar residues" evidence="15">
    <location>
        <begin position="719"/>
        <end position="734"/>
    </location>
</feature>
<feature type="compositionally biased region" description="Low complexity" evidence="15">
    <location>
        <begin position="139"/>
        <end position="156"/>
    </location>
</feature>
<dbReference type="Gene3D" id="1.10.510.10">
    <property type="entry name" value="Transferase(Phosphotransferase) domain 1"/>
    <property type="match status" value="1"/>
</dbReference>
<dbReference type="GO" id="GO:0005524">
    <property type="term" value="F:ATP binding"/>
    <property type="evidence" value="ECO:0007669"/>
    <property type="project" value="UniProtKB-UniRule"/>
</dbReference>
<dbReference type="InterPro" id="IPR000719">
    <property type="entry name" value="Prot_kinase_dom"/>
</dbReference>
<evidence type="ECO:0000256" key="12">
    <source>
        <dbReference type="ARBA" id="ARBA00047899"/>
    </source>
</evidence>
<feature type="region of interest" description="Disordered" evidence="15">
    <location>
        <begin position="704"/>
        <end position="748"/>
    </location>
</feature>
<evidence type="ECO:0000256" key="4">
    <source>
        <dbReference type="ARBA" id="ARBA00022527"/>
    </source>
</evidence>
<feature type="binding site" evidence="14">
    <location>
        <position position="399"/>
    </location>
    <ligand>
        <name>ATP</name>
        <dbReference type="ChEBI" id="CHEBI:30616"/>
    </ligand>
</feature>
<dbReference type="SUPFAM" id="SSF56112">
    <property type="entry name" value="Protein kinase-like (PK-like)"/>
    <property type="match status" value="1"/>
</dbReference>
<dbReference type="EC" id="2.7.11.1" evidence="2"/>
<dbReference type="GO" id="GO:0004674">
    <property type="term" value="F:protein serine/threonine kinase activity"/>
    <property type="evidence" value="ECO:0007669"/>
    <property type="project" value="UniProtKB-KW"/>
</dbReference>
<feature type="compositionally biased region" description="Low complexity" evidence="15">
    <location>
        <begin position="332"/>
        <end position="345"/>
    </location>
</feature>
<evidence type="ECO:0000259" key="17">
    <source>
        <dbReference type="PROSITE" id="PS50011"/>
    </source>
</evidence>
<keyword evidence="8" id="KW-0418">Kinase</keyword>
<feature type="compositionally biased region" description="Low complexity" evidence="15">
    <location>
        <begin position="13"/>
        <end position="27"/>
    </location>
</feature>
<dbReference type="FunFam" id="1.10.510.10:FF:000173">
    <property type="entry name" value="proline-rich receptor-like protein kinase PERK8"/>
    <property type="match status" value="1"/>
</dbReference>
<dbReference type="Gene3D" id="3.30.200.20">
    <property type="entry name" value="Phosphorylase Kinase, domain 1"/>
    <property type="match status" value="1"/>
</dbReference>
<dbReference type="InterPro" id="IPR047117">
    <property type="entry name" value="PERK1-13-like"/>
</dbReference>
<proteinExistence type="predicted"/>
<feature type="region of interest" description="Disordered" evidence="15">
    <location>
        <begin position="331"/>
        <end position="350"/>
    </location>
</feature>
<gene>
    <name evidence="18" type="ORF">HRI_002018800</name>
</gene>
<evidence type="ECO:0000256" key="7">
    <source>
        <dbReference type="ARBA" id="ARBA00022741"/>
    </source>
</evidence>
<feature type="compositionally biased region" description="Low complexity" evidence="15">
    <location>
        <begin position="241"/>
        <end position="268"/>
    </location>
</feature>
<dbReference type="PANTHER" id="PTHR47982:SF44">
    <property type="entry name" value="PROLINE-RICH RECEPTOR-LIKE PROTEIN KINASE PERK13-RELATED"/>
    <property type="match status" value="1"/>
</dbReference>
<feature type="region of interest" description="Disordered" evidence="15">
    <location>
        <begin position="1"/>
        <end position="268"/>
    </location>
</feature>
<evidence type="ECO:0000256" key="2">
    <source>
        <dbReference type="ARBA" id="ARBA00012513"/>
    </source>
</evidence>
<evidence type="ECO:0000256" key="8">
    <source>
        <dbReference type="ARBA" id="ARBA00022777"/>
    </source>
</evidence>
<dbReference type="InterPro" id="IPR017441">
    <property type="entry name" value="Protein_kinase_ATP_BS"/>
</dbReference>
<dbReference type="OrthoDB" id="4062651at2759"/>
<dbReference type="PROSITE" id="PS00107">
    <property type="entry name" value="PROTEIN_KINASE_ATP"/>
    <property type="match status" value="1"/>
</dbReference>
<keyword evidence="19" id="KW-1185">Reference proteome</keyword>
<evidence type="ECO:0000256" key="13">
    <source>
        <dbReference type="ARBA" id="ARBA00048679"/>
    </source>
</evidence>
<evidence type="ECO:0000256" key="5">
    <source>
        <dbReference type="ARBA" id="ARBA00022679"/>
    </source>
</evidence>
<keyword evidence="5" id="KW-0808">Transferase</keyword>
<evidence type="ECO:0000256" key="15">
    <source>
        <dbReference type="SAM" id="MobiDB-lite"/>
    </source>
</evidence>
<dbReference type="InterPro" id="IPR008271">
    <property type="entry name" value="Ser/Thr_kinase_AS"/>
</dbReference>
<feature type="compositionally biased region" description="Pro residues" evidence="15">
    <location>
        <begin position="157"/>
        <end position="168"/>
    </location>
</feature>
<feature type="compositionally biased region" description="Low complexity" evidence="15">
    <location>
        <begin position="35"/>
        <end position="58"/>
    </location>
</feature>
<evidence type="ECO:0000256" key="14">
    <source>
        <dbReference type="PROSITE-ProRule" id="PRU10141"/>
    </source>
</evidence>
<dbReference type="EMBL" id="BSYR01000019">
    <property type="protein sequence ID" value="GMI83495.1"/>
    <property type="molecule type" value="Genomic_DNA"/>
</dbReference>
<dbReference type="PROSITE" id="PS00108">
    <property type="entry name" value="PROTEIN_KINASE_ST"/>
    <property type="match status" value="1"/>
</dbReference>
<dbReference type="GO" id="GO:0005886">
    <property type="term" value="C:plasma membrane"/>
    <property type="evidence" value="ECO:0007669"/>
    <property type="project" value="UniProtKB-SubCell"/>
</dbReference>
<evidence type="ECO:0000313" key="18">
    <source>
        <dbReference type="EMBL" id="GMI83495.1"/>
    </source>
</evidence>
<dbReference type="SMART" id="SM00220">
    <property type="entry name" value="S_TKc"/>
    <property type="match status" value="1"/>
</dbReference>
<dbReference type="AlphaFoldDB" id="A0A9W7M2F0"/>
<feature type="transmembrane region" description="Helical" evidence="16">
    <location>
        <begin position="273"/>
        <end position="295"/>
    </location>
</feature>
<feature type="compositionally biased region" description="Pro residues" evidence="15">
    <location>
        <begin position="59"/>
        <end position="125"/>
    </location>
</feature>
<organism evidence="18 19">
    <name type="scientific">Hibiscus trionum</name>
    <name type="common">Flower of an hour</name>
    <dbReference type="NCBI Taxonomy" id="183268"/>
    <lineage>
        <taxon>Eukaryota</taxon>
        <taxon>Viridiplantae</taxon>
        <taxon>Streptophyta</taxon>
        <taxon>Embryophyta</taxon>
        <taxon>Tracheophyta</taxon>
        <taxon>Spermatophyta</taxon>
        <taxon>Magnoliopsida</taxon>
        <taxon>eudicotyledons</taxon>
        <taxon>Gunneridae</taxon>
        <taxon>Pentapetalae</taxon>
        <taxon>rosids</taxon>
        <taxon>malvids</taxon>
        <taxon>Malvales</taxon>
        <taxon>Malvaceae</taxon>
        <taxon>Malvoideae</taxon>
        <taxon>Hibiscus</taxon>
    </lineage>
</organism>
<accession>A0A9W7M2F0</accession>
<keyword evidence="4" id="KW-0723">Serine/threonine-protein kinase</keyword>
<comment type="catalytic activity">
    <reaction evidence="13">
        <text>L-seryl-[protein] + ATP = O-phospho-L-seryl-[protein] + ADP + H(+)</text>
        <dbReference type="Rhea" id="RHEA:17989"/>
        <dbReference type="Rhea" id="RHEA-COMP:9863"/>
        <dbReference type="Rhea" id="RHEA-COMP:11604"/>
        <dbReference type="ChEBI" id="CHEBI:15378"/>
        <dbReference type="ChEBI" id="CHEBI:29999"/>
        <dbReference type="ChEBI" id="CHEBI:30616"/>
        <dbReference type="ChEBI" id="CHEBI:83421"/>
        <dbReference type="ChEBI" id="CHEBI:456216"/>
        <dbReference type="EC" id="2.7.11.1"/>
    </reaction>
</comment>
<evidence type="ECO:0000256" key="16">
    <source>
        <dbReference type="SAM" id="Phobius"/>
    </source>
</evidence>
<dbReference type="PANTHER" id="PTHR47982">
    <property type="entry name" value="PROLINE-RICH RECEPTOR-LIKE PROTEIN KINASE PERK4"/>
    <property type="match status" value="1"/>
</dbReference>
<dbReference type="PROSITE" id="PS50011">
    <property type="entry name" value="PROTEIN_KINASE_DOM"/>
    <property type="match status" value="1"/>
</dbReference>
<evidence type="ECO:0000256" key="10">
    <source>
        <dbReference type="ARBA" id="ARBA00022989"/>
    </source>
</evidence>
<dbReference type="FunFam" id="3.30.200.20:FF:000212">
    <property type="entry name" value="Proline-rich receptor-like protein kinase PERK8"/>
    <property type="match status" value="1"/>
</dbReference>
<dbReference type="InterPro" id="IPR011009">
    <property type="entry name" value="Kinase-like_dom_sf"/>
</dbReference>
<keyword evidence="7 14" id="KW-0547">Nucleotide-binding</keyword>
<dbReference type="Pfam" id="PF07714">
    <property type="entry name" value="PK_Tyr_Ser-Thr"/>
    <property type="match status" value="1"/>
</dbReference>
<sequence length="748" mass="80088">MSDAGKTAETNQSSPGSYSSGSSPPSKDSTDGDKSSQSSPPAPGSSSSQTNNSTNKQSTPPPPNEETPKASPPPPPVEKKPPPPPPNPPPKQSPKSSPPPSPPSSSEPPPSPPRQQSPPEQPPSTPDQKSSPQPPPSNPTQQSPSTPTPTNQQSQPSPTPNQKPPPSPSNQTPPQNTPSASQPSGSSSGNNPSSPSSTTSQSPQSTNSTSTPQTSENGSNESMPGVPPQTLYVTSPPLSPISPSNSTGGSSGDNNSGSSNTTQNNGGSKNPSYGFVLGVAVTSVVVVAIIVFLFLRERRKNKQKGSTAKFMATPPMISVTSDLIPVQNVAASNNSQSDNENSSGSQRGKNYNVDKISFSYEEMTEMTDGFAQQNLIGEGGFGCVYRGQLPDGKIVAVKKLKIGGGQGEREFQAEVEIISRVHHRHLVSLVGYCIANNQRLLIYEFVSNSTLERHLHDKERPVLEWNKRLKIAVGASRGLAYLHEDCHPKIIHRDIKSANILLDEDFEAQVADFGLARLNDTSHTHVSTRVMGTFGYLAPEYASTGKLTDRSDVFSFGVVLLELLTGRKPVDPTRPLGDESLVEWARPLLIEALDTGDFGELIDPRLEKCYVESEVFRMIEAAAACVRNSAARRPRMALVARALDFEGSPDLSNGVKFGQSNAYDSSLYSEEITKFRQAEFSGDNSSQSDIYSDEFSSRELSRELLNSNKPRYHSGESRIGTSETRGSKPSYSGHTSGGSGNYGDRRFR</sequence>
<keyword evidence="10 16" id="KW-1133">Transmembrane helix</keyword>
<evidence type="ECO:0000256" key="3">
    <source>
        <dbReference type="ARBA" id="ARBA00022475"/>
    </source>
</evidence>
<evidence type="ECO:0000256" key="9">
    <source>
        <dbReference type="ARBA" id="ARBA00022840"/>
    </source>
</evidence>
<keyword evidence="11 16" id="KW-0472">Membrane</keyword>
<comment type="subcellular location">
    <subcellularLocation>
        <location evidence="1">Cell membrane</location>
        <topology evidence="1">Single-pass membrane protein</topology>
    </subcellularLocation>
</comment>
<evidence type="ECO:0000256" key="11">
    <source>
        <dbReference type="ARBA" id="ARBA00023136"/>
    </source>
</evidence>
<protein>
    <recommendedName>
        <fullName evidence="2">non-specific serine/threonine protein kinase</fullName>
        <ecNumber evidence="2">2.7.11.1</ecNumber>
    </recommendedName>
</protein>
<evidence type="ECO:0000256" key="1">
    <source>
        <dbReference type="ARBA" id="ARBA00004162"/>
    </source>
</evidence>
<dbReference type="Proteomes" id="UP001165190">
    <property type="component" value="Unassembled WGS sequence"/>
</dbReference>
<keyword evidence="6 16" id="KW-0812">Transmembrane</keyword>
<dbReference type="CDD" id="cd14066">
    <property type="entry name" value="STKc_IRAK"/>
    <property type="match status" value="1"/>
</dbReference>
<keyword evidence="9 14" id="KW-0067">ATP-binding</keyword>
<dbReference type="InterPro" id="IPR001245">
    <property type="entry name" value="Ser-Thr/Tyr_kinase_cat_dom"/>
</dbReference>
<comment type="catalytic activity">
    <reaction evidence="12">
        <text>L-threonyl-[protein] + ATP = O-phospho-L-threonyl-[protein] + ADP + H(+)</text>
        <dbReference type="Rhea" id="RHEA:46608"/>
        <dbReference type="Rhea" id="RHEA-COMP:11060"/>
        <dbReference type="Rhea" id="RHEA-COMP:11605"/>
        <dbReference type="ChEBI" id="CHEBI:15378"/>
        <dbReference type="ChEBI" id="CHEBI:30013"/>
        <dbReference type="ChEBI" id="CHEBI:30616"/>
        <dbReference type="ChEBI" id="CHEBI:61977"/>
        <dbReference type="ChEBI" id="CHEBI:456216"/>
        <dbReference type="EC" id="2.7.11.1"/>
    </reaction>
</comment>
<reference evidence="18" key="1">
    <citation type="submission" date="2023-05" db="EMBL/GenBank/DDBJ databases">
        <title>Genome and transcriptome analyses reveal genes involved in the formation of fine ridges on petal epidermal cells in Hibiscus trionum.</title>
        <authorList>
            <person name="Koshimizu S."/>
            <person name="Masuda S."/>
            <person name="Ishii T."/>
            <person name="Shirasu K."/>
            <person name="Hoshino A."/>
            <person name="Arita M."/>
        </authorList>
    </citation>
    <scope>NUCLEOTIDE SEQUENCE</scope>
    <source>
        <strain evidence="18">Hamamatsu line</strain>
    </source>
</reference>
<name>A0A9W7M2F0_HIBTR</name>
<feature type="compositionally biased region" description="Low complexity" evidence="15">
    <location>
        <begin position="169"/>
        <end position="215"/>
    </location>
</feature>
<keyword evidence="3" id="KW-1003">Cell membrane</keyword>
<evidence type="ECO:0000256" key="6">
    <source>
        <dbReference type="ARBA" id="ARBA00022692"/>
    </source>
</evidence>
<comment type="caution">
    <text evidence="18">The sequence shown here is derived from an EMBL/GenBank/DDBJ whole genome shotgun (WGS) entry which is preliminary data.</text>
</comment>
<evidence type="ECO:0000313" key="19">
    <source>
        <dbReference type="Proteomes" id="UP001165190"/>
    </source>
</evidence>
<feature type="domain" description="Protein kinase" evidence="17">
    <location>
        <begin position="370"/>
        <end position="651"/>
    </location>
</feature>